<dbReference type="Pfam" id="PF01189">
    <property type="entry name" value="Methyltr_RsmB-F"/>
    <property type="match status" value="1"/>
</dbReference>
<dbReference type="PROSITE" id="PS51686">
    <property type="entry name" value="SAM_MT_RSMB_NOP"/>
    <property type="match status" value="1"/>
</dbReference>
<dbReference type="EMBL" id="JACHCC010000006">
    <property type="protein sequence ID" value="MBB6500573.1"/>
    <property type="molecule type" value="Genomic_DNA"/>
</dbReference>
<evidence type="ECO:0000256" key="1">
    <source>
        <dbReference type="ARBA" id="ARBA00022603"/>
    </source>
</evidence>
<evidence type="ECO:0000259" key="6">
    <source>
        <dbReference type="PROSITE" id="PS51686"/>
    </source>
</evidence>
<evidence type="ECO:0000256" key="2">
    <source>
        <dbReference type="ARBA" id="ARBA00022679"/>
    </source>
</evidence>
<dbReference type="GO" id="GO:0001510">
    <property type="term" value="P:RNA methylation"/>
    <property type="evidence" value="ECO:0007669"/>
    <property type="project" value="InterPro"/>
</dbReference>
<dbReference type="GO" id="GO:0008173">
    <property type="term" value="F:RNA methyltransferase activity"/>
    <property type="evidence" value="ECO:0007669"/>
    <property type="project" value="InterPro"/>
</dbReference>
<comment type="caution">
    <text evidence="7">The sequence shown here is derived from an EMBL/GenBank/DDBJ whole genome shotgun (WGS) entry which is preliminary data.</text>
</comment>
<keyword evidence="3 5" id="KW-0949">S-adenosyl-L-methionine</keyword>
<dbReference type="Proteomes" id="UP000521017">
    <property type="component" value="Unassembled WGS sequence"/>
</dbReference>
<evidence type="ECO:0000313" key="7">
    <source>
        <dbReference type="EMBL" id="MBB6500573.1"/>
    </source>
</evidence>
<protein>
    <submittedName>
        <fullName evidence="7">16S rRNA (Cytosine967-C5)-methyltransferase</fullName>
        <ecNumber evidence="7">2.1.1.176</ecNumber>
    </submittedName>
</protein>
<feature type="active site" description="Nucleophile" evidence="5">
    <location>
        <position position="341"/>
    </location>
</feature>
<proteinExistence type="inferred from homology"/>
<feature type="binding site" evidence="5">
    <location>
        <position position="268"/>
    </location>
    <ligand>
        <name>S-adenosyl-L-methionine</name>
        <dbReference type="ChEBI" id="CHEBI:59789"/>
    </ligand>
</feature>
<feature type="binding site" evidence="5">
    <location>
        <position position="241"/>
    </location>
    <ligand>
        <name>S-adenosyl-L-methionine</name>
        <dbReference type="ChEBI" id="CHEBI:59789"/>
    </ligand>
</feature>
<dbReference type="RefSeq" id="WP_184625481.1">
    <property type="nucleotide sequence ID" value="NZ_JACHCC010000006.1"/>
</dbReference>
<dbReference type="InterPro" id="IPR023267">
    <property type="entry name" value="RCMT"/>
</dbReference>
<dbReference type="GO" id="GO:0003723">
    <property type="term" value="F:RNA binding"/>
    <property type="evidence" value="ECO:0007669"/>
    <property type="project" value="UniProtKB-UniRule"/>
</dbReference>
<dbReference type="PANTHER" id="PTHR22807:SF30">
    <property type="entry name" value="28S RRNA (CYTOSINE(4447)-C(5))-METHYLTRANSFERASE-RELATED"/>
    <property type="match status" value="1"/>
</dbReference>
<dbReference type="InterPro" id="IPR001678">
    <property type="entry name" value="MeTrfase_RsmB-F_NOP2_dom"/>
</dbReference>
<gene>
    <name evidence="7" type="ORF">HDF25_002721</name>
</gene>
<dbReference type="Gene3D" id="3.40.50.150">
    <property type="entry name" value="Vaccinia Virus protein VP39"/>
    <property type="match status" value="1"/>
</dbReference>
<name>A0A7X0J489_9SPHI</name>
<keyword evidence="2 5" id="KW-0808">Transferase</keyword>
<keyword evidence="1 5" id="KW-0489">Methyltransferase</keyword>
<dbReference type="SUPFAM" id="SSF53335">
    <property type="entry name" value="S-adenosyl-L-methionine-dependent methyltransferases"/>
    <property type="match status" value="1"/>
</dbReference>
<dbReference type="EC" id="2.1.1.176" evidence="7"/>
<dbReference type="PRINTS" id="PR02008">
    <property type="entry name" value="RCMTFAMILY"/>
</dbReference>
<comment type="similarity">
    <text evidence="5">Belongs to the class I-like SAM-binding methyltransferase superfamily. RsmB/NOP family.</text>
</comment>
<sequence>MKLEYQIRSFEEAFKQYDGLLPLHRFLFTYFKQHKQMGSSDRRWATRYLYSYFRLGMALKKEKQLIRLAVADFLCNQTESLVVSHYLPQFKDQLLLPVQAKLKLVEDAFPAFKLEDVFSFATELSEGIDTVEFLTSFFIQPDLFLRIRSADHQQIFEQLVKAEIAVREISVQTLALPNGTKLEKVLPDNQYYQVQDLSSQRTGESFAPKPYDYWWDCCAASGGKSLLLHDIEPKIQLLVSDVRENSLHNLDERFQAAGIKKYQKKVLDLQQNNDQDLHDYAFDGIILDAPCTGSGTWGRTPEMLYYFETHKIEYFSKLQQNIAAHVVKYLKTDKPLIYITCSVFKQENEDVITYLTDNLPLKLESMQSITGYNDKADTMFIARLIKT</sequence>
<evidence type="ECO:0000313" key="8">
    <source>
        <dbReference type="Proteomes" id="UP000521017"/>
    </source>
</evidence>
<comment type="caution">
    <text evidence="5">Lacks conserved residue(s) required for the propagation of feature annotation.</text>
</comment>
<evidence type="ECO:0000256" key="3">
    <source>
        <dbReference type="ARBA" id="ARBA00022691"/>
    </source>
</evidence>
<organism evidence="7 8">
    <name type="scientific">Pedobacter cryoconitis</name>
    <dbReference type="NCBI Taxonomy" id="188932"/>
    <lineage>
        <taxon>Bacteria</taxon>
        <taxon>Pseudomonadati</taxon>
        <taxon>Bacteroidota</taxon>
        <taxon>Sphingobacteriia</taxon>
        <taxon>Sphingobacteriales</taxon>
        <taxon>Sphingobacteriaceae</taxon>
        <taxon>Pedobacter</taxon>
    </lineage>
</organism>
<feature type="domain" description="SAM-dependent MTase RsmB/NOP-type" evidence="6">
    <location>
        <begin position="120"/>
        <end position="387"/>
    </location>
</feature>
<feature type="binding site" evidence="5">
    <location>
        <position position="288"/>
    </location>
    <ligand>
        <name>S-adenosyl-L-methionine</name>
        <dbReference type="ChEBI" id="CHEBI:59789"/>
    </ligand>
</feature>
<evidence type="ECO:0000256" key="4">
    <source>
        <dbReference type="ARBA" id="ARBA00022884"/>
    </source>
</evidence>
<evidence type="ECO:0000256" key="5">
    <source>
        <dbReference type="PROSITE-ProRule" id="PRU01023"/>
    </source>
</evidence>
<dbReference type="PANTHER" id="PTHR22807">
    <property type="entry name" value="NOP2 YEAST -RELATED NOL1/NOP2/FMU SUN DOMAIN-CONTAINING"/>
    <property type="match status" value="1"/>
</dbReference>
<dbReference type="AlphaFoldDB" id="A0A7X0J489"/>
<accession>A0A7X0J489</accession>
<reference evidence="7 8" key="1">
    <citation type="submission" date="2020-08" db="EMBL/GenBank/DDBJ databases">
        <title>Genomic Encyclopedia of Type Strains, Phase IV (KMG-V): Genome sequencing to study the core and pangenomes of soil and plant-associated prokaryotes.</title>
        <authorList>
            <person name="Whitman W."/>
        </authorList>
    </citation>
    <scope>NUCLEOTIDE SEQUENCE [LARGE SCALE GENOMIC DNA]</scope>
    <source>
        <strain evidence="7 8">M2T3</strain>
    </source>
</reference>
<keyword evidence="4 5" id="KW-0694">RNA-binding</keyword>
<dbReference type="InterPro" id="IPR049560">
    <property type="entry name" value="MeTrfase_RsmB-F_NOP2_cat"/>
</dbReference>
<dbReference type="InterPro" id="IPR029063">
    <property type="entry name" value="SAM-dependent_MTases_sf"/>
</dbReference>